<feature type="transmembrane region" description="Helical" evidence="7">
    <location>
        <begin position="30"/>
        <end position="53"/>
    </location>
</feature>
<keyword evidence="9" id="KW-1185">Reference proteome</keyword>
<evidence type="ECO:0000256" key="5">
    <source>
        <dbReference type="ARBA" id="ARBA00023136"/>
    </source>
</evidence>
<dbReference type="Proteomes" id="UP001265259">
    <property type="component" value="Unassembled WGS sequence"/>
</dbReference>
<feature type="transmembrane region" description="Helical" evidence="7">
    <location>
        <begin position="512"/>
        <end position="532"/>
    </location>
</feature>
<comment type="caution">
    <text evidence="8">The sequence shown here is derived from an EMBL/GenBank/DDBJ whole genome shotgun (WGS) entry which is preliminary data.</text>
</comment>
<evidence type="ECO:0000256" key="2">
    <source>
        <dbReference type="ARBA" id="ARBA00022448"/>
    </source>
</evidence>
<feature type="transmembrane region" description="Helical" evidence="7">
    <location>
        <begin position="357"/>
        <end position="378"/>
    </location>
</feature>
<feature type="transmembrane region" description="Helical" evidence="7">
    <location>
        <begin position="102"/>
        <end position="120"/>
    </location>
</feature>
<dbReference type="InterPro" id="IPR036259">
    <property type="entry name" value="MFS_trans_sf"/>
</dbReference>
<feature type="transmembrane region" description="Helical" evidence="7">
    <location>
        <begin position="73"/>
        <end position="90"/>
    </location>
</feature>
<reference evidence="8 9" key="1">
    <citation type="submission" date="2023-09" db="EMBL/GenBank/DDBJ databases">
        <authorList>
            <person name="Rey-Velasco X."/>
        </authorList>
    </citation>
    <scope>NUCLEOTIDE SEQUENCE [LARGE SCALE GENOMIC DNA]</scope>
    <source>
        <strain evidence="8 9">F158</strain>
    </source>
</reference>
<protein>
    <submittedName>
        <fullName evidence="8">MFS transporter</fullName>
    </submittedName>
</protein>
<accession>A0ABU3DL58</accession>
<feature type="transmembrane region" description="Helical" evidence="7">
    <location>
        <begin position="226"/>
        <end position="250"/>
    </location>
</feature>
<evidence type="ECO:0000256" key="6">
    <source>
        <dbReference type="SAM" id="MobiDB-lite"/>
    </source>
</evidence>
<keyword evidence="2" id="KW-0813">Transport</keyword>
<keyword evidence="3 7" id="KW-0812">Transmembrane</keyword>
<comment type="subcellular location">
    <subcellularLocation>
        <location evidence="1">Endomembrane system</location>
        <topology evidence="1">Multi-pass membrane protein</topology>
    </subcellularLocation>
</comment>
<keyword evidence="5 7" id="KW-0472">Membrane</keyword>
<feature type="transmembrane region" description="Helical" evidence="7">
    <location>
        <begin position="159"/>
        <end position="184"/>
    </location>
</feature>
<dbReference type="Gene3D" id="1.20.1250.20">
    <property type="entry name" value="MFS general substrate transporter like domains"/>
    <property type="match status" value="1"/>
</dbReference>
<proteinExistence type="predicted"/>
<dbReference type="PANTHER" id="PTHR23501:SF191">
    <property type="entry name" value="VACUOLAR BASIC AMINO ACID TRANSPORTER 4"/>
    <property type="match status" value="1"/>
</dbReference>
<sequence>MTEVRTDPGSAAEDPAPQPARAPDFVPKPLYLAVAYIAAASFLALTQSLGQGFLTANLTTLGGELGATQSQTAWLMVAFMSPRAWMPLMLIKIRTQFGLRRFAEVSILIYAAVAVLNLFTTDLRSALVAEALSGIAASSLSTLAFLYMLEPFRAERKLVIGLPLALTVISLGAPLGQALAPLILENASTMSILVLKLGMALVCLPFVYLLPLAATPTMKVIKRLDLVSFVLLAASFSGIVACFTTGAIYWWFEANWLGWLLGGSIAALALVLTIELHRKAPLLDVRWLTSPAMLHLSAVLILFRIVLSEQSAGAPGLFRSLGYDASQTMPLFWAISGGTLAGGLVCAAILRPARVPFIHWGALALIAIAASMDSHASITVAPRDMIVSQALIAFASSLFLASAMAAGLLAALMKGPQYLLSFITVFLSTQILGGTIGSGLFRTLVSVRASTHGALIRDQLMITDAAVSGRIGQTARGLSGTVTDAAQAKAQAVTQLGTQIARQATVSAYNDAFTAIAGLALAALAVLTLHLLHIHLKSRAAPSAAATA</sequence>
<feature type="transmembrane region" description="Helical" evidence="7">
    <location>
        <begin position="256"/>
        <end position="276"/>
    </location>
</feature>
<dbReference type="PANTHER" id="PTHR23501">
    <property type="entry name" value="MAJOR FACILITATOR SUPERFAMILY"/>
    <property type="match status" value="1"/>
</dbReference>
<dbReference type="SUPFAM" id="SSF103473">
    <property type="entry name" value="MFS general substrate transporter"/>
    <property type="match status" value="1"/>
</dbReference>
<feature type="region of interest" description="Disordered" evidence="6">
    <location>
        <begin position="1"/>
        <end position="20"/>
    </location>
</feature>
<name>A0ABU3DL58_9RHOB</name>
<evidence type="ECO:0000256" key="3">
    <source>
        <dbReference type="ARBA" id="ARBA00022692"/>
    </source>
</evidence>
<evidence type="ECO:0000256" key="7">
    <source>
        <dbReference type="SAM" id="Phobius"/>
    </source>
</evidence>
<feature type="transmembrane region" description="Helical" evidence="7">
    <location>
        <begin position="126"/>
        <end position="147"/>
    </location>
</feature>
<feature type="transmembrane region" description="Helical" evidence="7">
    <location>
        <begin position="331"/>
        <end position="350"/>
    </location>
</feature>
<evidence type="ECO:0000256" key="1">
    <source>
        <dbReference type="ARBA" id="ARBA00004127"/>
    </source>
</evidence>
<feature type="transmembrane region" description="Helical" evidence="7">
    <location>
        <begin position="390"/>
        <end position="412"/>
    </location>
</feature>
<gene>
    <name evidence="8" type="ORF">RM543_14235</name>
</gene>
<feature type="transmembrane region" description="Helical" evidence="7">
    <location>
        <begin position="190"/>
        <end position="214"/>
    </location>
</feature>
<dbReference type="RefSeq" id="WP_311692770.1">
    <property type="nucleotide sequence ID" value="NZ_JAVRHL010000003.1"/>
</dbReference>
<organism evidence="8 9">
    <name type="scientific">Tropicimonas omnivorans</name>
    <dbReference type="NCBI Taxonomy" id="3075590"/>
    <lineage>
        <taxon>Bacteria</taxon>
        <taxon>Pseudomonadati</taxon>
        <taxon>Pseudomonadota</taxon>
        <taxon>Alphaproteobacteria</taxon>
        <taxon>Rhodobacterales</taxon>
        <taxon>Roseobacteraceae</taxon>
        <taxon>Tropicimonas</taxon>
    </lineage>
</organism>
<evidence type="ECO:0000256" key="4">
    <source>
        <dbReference type="ARBA" id="ARBA00022989"/>
    </source>
</evidence>
<evidence type="ECO:0000313" key="8">
    <source>
        <dbReference type="EMBL" id="MDT0683847.1"/>
    </source>
</evidence>
<feature type="transmembrane region" description="Helical" evidence="7">
    <location>
        <begin position="288"/>
        <end position="307"/>
    </location>
</feature>
<keyword evidence="4 7" id="KW-1133">Transmembrane helix</keyword>
<dbReference type="EMBL" id="JAVRHL010000003">
    <property type="protein sequence ID" value="MDT0683847.1"/>
    <property type="molecule type" value="Genomic_DNA"/>
</dbReference>
<evidence type="ECO:0000313" key="9">
    <source>
        <dbReference type="Proteomes" id="UP001265259"/>
    </source>
</evidence>
<feature type="transmembrane region" description="Helical" evidence="7">
    <location>
        <begin position="419"/>
        <end position="441"/>
    </location>
</feature>